<gene>
    <name evidence="2" type="ORF">IHE71_21300</name>
</gene>
<dbReference type="SUPFAM" id="SSF52266">
    <property type="entry name" value="SGNH hydrolase"/>
    <property type="match status" value="1"/>
</dbReference>
<organism evidence="2 3">
    <name type="scientific">Myceligenerans pegani</name>
    <dbReference type="NCBI Taxonomy" id="2776917"/>
    <lineage>
        <taxon>Bacteria</taxon>
        <taxon>Bacillati</taxon>
        <taxon>Actinomycetota</taxon>
        <taxon>Actinomycetes</taxon>
        <taxon>Micrococcales</taxon>
        <taxon>Promicromonosporaceae</taxon>
        <taxon>Myceligenerans</taxon>
    </lineage>
</organism>
<dbReference type="Proteomes" id="UP000625527">
    <property type="component" value="Unassembled WGS sequence"/>
</dbReference>
<dbReference type="GO" id="GO:0016787">
    <property type="term" value="F:hydrolase activity"/>
    <property type="evidence" value="ECO:0007669"/>
    <property type="project" value="UniProtKB-KW"/>
</dbReference>
<reference evidence="2 3" key="1">
    <citation type="submission" date="2020-10" db="EMBL/GenBank/DDBJ databases">
        <title>Myceligenerans pegani sp. nov., an endophytic actinomycete isolated from Peganum harmala L. in Xinjiang, China.</title>
        <authorList>
            <person name="Xin L."/>
        </authorList>
    </citation>
    <scope>NUCLEOTIDE SEQUENCE [LARGE SCALE GENOMIC DNA]</scope>
    <source>
        <strain evidence="2 3">TRM65318</strain>
    </source>
</reference>
<evidence type="ECO:0000256" key="1">
    <source>
        <dbReference type="SAM" id="MobiDB-lite"/>
    </source>
</evidence>
<accession>A0ABR9N3K6</accession>
<dbReference type="CDD" id="cd00229">
    <property type="entry name" value="SGNH_hydrolase"/>
    <property type="match status" value="1"/>
</dbReference>
<sequence length="300" mass="31279">MRHDRDTAADRARRGGGSVDAMNDITGRTTTNHATNHATTATARGPLPRLLTLGAGALLLASTAACSAPGGAGEWPDTAPTALDASGPGLSRVVLLGDSVAAGQATPLHAAFGSAGVEFSSMASTGGGNVVGPNSEEIAAEVADRIRSARPSTVIYQITTYDWGTVDEQRDAYGQLLDTVTAAGGKLVLVTMPPIRGDEFYEPHLDELAHATEAAAEVADASDDAILLDASEVWGDEFRRERDGNVDRSSDGTHTCPQGAARWTNWLLGELADTYPDFTPPAPEDWADTGWSDDAEFVGC</sequence>
<feature type="compositionally biased region" description="Low complexity" evidence="1">
    <location>
        <begin position="26"/>
        <end position="43"/>
    </location>
</feature>
<dbReference type="InterPro" id="IPR036514">
    <property type="entry name" value="SGNH_hydro_sf"/>
</dbReference>
<proteinExistence type="predicted"/>
<evidence type="ECO:0000313" key="2">
    <source>
        <dbReference type="EMBL" id="MBE1878234.1"/>
    </source>
</evidence>
<evidence type="ECO:0000313" key="3">
    <source>
        <dbReference type="Proteomes" id="UP000625527"/>
    </source>
</evidence>
<comment type="caution">
    <text evidence="2">The sequence shown here is derived from an EMBL/GenBank/DDBJ whole genome shotgun (WGS) entry which is preliminary data.</text>
</comment>
<keyword evidence="2" id="KW-0378">Hydrolase</keyword>
<name>A0ABR9N3K6_9MICO</name>
<feature type="region of interest" description="Disordered" evidence="1">
    <location>
        <begin position="1"/>
        <end position="43"/>
    </location>
</feature>
<dbReference type="Gene3D" id="3.40.50.1110">
    <property type="entry name" value="SGNH hydrolase"/>
    <property type="match status" value="1"/>
</dbReference>
<keyword evidence="3" id="KW-1185">Reference proteome</keyword>
<dbReference type="EMBL" id="JADAQT010000108">
    <property type="protein sequence ID" value="MBE1878234.1"/>
    <property type="molecule type" value="Genomic_DNA"/>
</dbReference>
<protein>
    <submittedName>
        <fullName evidence="2">SGNH/GDSL hydrolase family protein</fullName>
    </submittedName>
</protein>
<feature type="compositionally biased region" description="Basic and acidic residues" evidence="1">
    <location>
        <begin position="1"/>
        <end position="13"/>
    </location>
</feature>